<dbReference type="Pfam" id="PF09335">
    <property type="entry name" value="VTT_dom"/>
    <property type="match status" value="1"/>
</dbReference>
<sequence length="216" mass="24109">MAEPLPDSITWDQIKELLSSGEYQELLDRLLFIYEGFGPLPGILLPMIEAFLPFLPVTVIVVTNGAAYGLFRGFLYSWIGASLGAIMVFLIIRHFKHSALLEWIHTNRQVRRITGWVERRGFGPLFLMLCFPFSPSAVINLVAGLSRVSLIQFVLAILLGKTVMIFSVAYVGSSIASFAENPTRSVLVGVGIALFWVLGKQIEKFLFKKGEIEIKD</sequence>
<accession>A0A2V3WBI5</accession>
<gene>
    <name evidence="8" type="ORF">DES38_10561</name>
</gene>
<evidence type="ECO:0000256" key="3">
    <source>
        <dbReference type="ARBA" id="ARBA00022692"/>
    </source>
</evidence>
<evidence type="ECO:0000313" key="8">
    <source>
        <dbReference type="EMBL" id="PXW91440.1"/>
    </source>
</evidence>
<dbReference type="RefSeq" id="WP_245881969.1">
    <property type="nucleotide sequence ID" value="NZ_QJJR01000005.1"/>
</dbReference>
<feature type="transmembrane region" description="Helical" evidence="6">
    <location>
        <begin position="150"/>
        <end position="171"/>
    </location>
</feature>
<dbReference type="AlphaFoldDB" id="A0A2V3WBI5"/>
<feature type="domain" description="VTT" evidence="7">
    <location>
        <begin position="55"/>
        <end position="173"/>
    </location>
</feature>
<keyword evidence="5 6" id="KW-0472">Membrane</keyword>
<reference evidence="8 9" key="1">
    <citation type="submission" date="2018-05" db="EMBL/GenBank/DDBJ databases">
        <title>Genomic Encyclopedia of Type Strains, Phase IV (KMG-IV): sequencing the most valuable type-strain genomes for metagenomic binning, comparative biology and taxonomic classification.</title>
        <authorList>
            <person name="Goeker M."/>
        </authorList>
    </citation>
    <scope>NUCLEOTIDE SEQUENCE [LARGE SCALE GENOMIC DNA]</scope>
    <source>
        <strain evidence="8 9">DSM 22440</strain>
    </source>
</reference>
<dbReference type="InterPro" id="IPR015414">
    <property type="entry name" value="TMEM64"/>
</dbReference>
<comment type="caution">
    <text evidence="8">The sequence shown here is derived from an EMBL/GenBank/DDBJ whole genome shotgun (WGS) entry which is preliminary data.</text>
</comment>
<organism evidence="8 9">
    <name type="scientific">Streptohalobacillus salinus</name>
    <dbReference type="NCBI Taxonomy" id="621096"/>
    <lineage>
        <taxon>Bacteria</taxon>
        <taxon>Bacillati</taxon>
        <taxon>Bacillota</taxon>
        <taxon>Bacilli</taxon>
        <taxon>Bacillales</taxon>
        <taxon>Bacillaceae</taxon>
        <taxon>Streptohalobacillus</taxon>
    </lineage>
</organism>
<proteinExistence type="inferred from homology"/>
<keyword evidence="3 6" id="KW-0812">Transmembrane</keyword>
<dbReference type="InterPro" id="IPR032816">
    <property type="entry name" value="VTT_dom"/>
</dbReference>
<evidence type="ECO:0000256" key="5">
    <source>
        <dbReference type="ARBA" id="ARBA00023136"/>
    </source>
</evidence>
<dbReference type="PANTHER" id="PTHR12677:SF55">
    <property type="entry name" value="UNDECAPRENYL PHOSPHATE TRANSPORTER SAOUHSC_00901-RELATED"/>
    <property type="match status" value="1"/>
</dbReference>
<feature type="transmembrane region" description="Helical" evidence="6">
    <location>
        <begin position="74"/>
        <end position="92"/>
    </location>
</feature>
<keyword evidence="2 6" id="KW-1003">Cell membrane</keyword>
<dbReference type="EMBL" id="QJJR01000005">
    <property type="protein sequence ID" value="PXW91440.1"/>
    <property type="molecule type" value="Genomic_DNA"/>
</dbReference>
<keyword evidence="9" id="KW-1185">Reference proteome</keyword>
<dbReference type="GO" id="GO:0005886">
    <property type="term" value="C:plasma membrane"/>
    <property type="evidence" value="ECO:0007669"/>
    <property type="project" value="UniProtKB-SubCell"/>
</dbReference>
<evidence type="ECO:0000256" key="4">
    <source>
        <dbReference type="ARBA" id="ARBA00022989"/>
    </source>
</evidence>
<evidence type="ECO:0000256" key="2">
    <source>
        <dbReference type="ARBA" id="ARBA00022475"/>
    </source>
</evidence>
<feature type="transmembrane region" description="Helical" evidence="6">
    <location>
        <begin position="183"/>
        <end position="199"/>
    </location>
</feature>
<comment type="similarity">
    <text evidence="6">Belongs to the TVP38/TMEM64 family.</text>
</comment>
<evidence type="ECO:0000256" key="1">
    <source>
        <dbReference type="ARBA" id="ARBA00004651"/>
    </source>
</evidence>
<keyword evidence="4 6" id="KW-1133">Transmembrane helix</keyword>
<evidence type="ECO:0000259" key="7">
    <source>
        <dbReference type="Pfam" id="PF09335"/>
    </source>
</evidence>
<protein>
    <recommendedName>
        <fullName evidence="6">TVP38/TMEM64 family membrane protein</fullName>
    </recommendedName>
</protein>
<evidence type="ECO:0000313" key="9">
    <source>
        <dbReference type="Proteomes" id="UP000247922"/>
    </source>
</evidence>
<name>A0A2V3WBI5_9BACI</name>
<feature type="transmembrane region" description="Helical" evidence="6">
    <location>
        <begin position="125"/>
        <end position="143"/>
    </location>
</feature>
<dbReference type="PANTHER" id="PTHR12677">
    <property type="entry name" value="GOLGI APPARATUS MEMBRANE PROTEIN TVP38-RELATED"/>
    <property type="match status" value="1"/>
</dbReference>
<comment type="subcellular location">
    <subcellularLocation>
        <location evidence="1 6">Cell membrane</location>
        <topology evidence="1 6">Multi-pass membrane protein</topology>
    </subcellularLocation>
</comment>
<dbReference type="Proteomes" id="UP000247922">
    <property type="component" value="Unassembled WGS sequence"/>
</dbReference>
<evidence type="ECO:0000256" key="6">
    <source>
        <dbReference type="RuleBase" id="RU366058"/>
    </source>
</evidence>
<feature type="transmembrane region" description="Helical" evidence="6">
    <location>
        <begin position="43"/>
        <end position="62"/>
    </location>
</feature>